<evidence type="ECO:0000313" key="1">
    <source>
        <dbReference type="EMBL" id="KAG2094663.1"/>
    </source>
</evidence>
<dbReference type="GeneID" id="64704475"/>
<keyword evidence="2" id="KW-1185">Reference proteome</keyword>
<dbReference type="InterPro" id="IPR001680">
    <property type="entry name" value="WD40_rpt"/>
</dbReference>
<sequence length="310" mass="33751">MYDILCDLPHTRFTINSIGFSHDGCVLASGDDAGYIRFFDFPLGKKLRRLRVTTAVTSLLWHPNKPDIIFIGGARGNITVINLHVKVSANNDTIGFTSNIYLEHDSEAQGFSLRTGVNAPVDTLAYDACNGCLAAGVGTDIILFNHPEDPWTFGLNIPPPPMAYVDDNKLLLPLPRALRFSDNGRSLIAVYFQHDIISWLIKSLQPEWTIWPKRSHVGGACFSADGRVAVSNLFDGFDCYDINSGKHLANLPTPIIQSIPLPSVFIEGGQSILCGSSCGYALIYSGNMKSVLQVLRHGGASLEINAAAMN</sequence>
<dbReference type="OrthoDB" id="2654494at2759"/>
<dbReference type="SUPFAM" id="SSF50978">
    <property type="entry name" value="WD40 repeat-like"/>
    <property type="match status" value="1"/>
</dbReference>
<dbReference type="Proteomes" id="UP000823399">
    <property type="component" value="Unassembled WGS sequence"/>
</dbReference>
<dbReference type="AlphaFoldDB" id="A0A9P7EXW2"/>
<evidence type="ECO:0000313" key="2">
    <source>
        <dbReference type="Proteomes" id="UP000823399"/>
    </source>
</evidence>
<protein>
    <submittedName>
        <fullName evidence="1">WD40-repeat-containing domain protein</fullName>
    </submittedName>
</protein>
<proteinExistence type="predicted"/>
<gene>
    <name evidence="1" type="ORF">F5147DRAFT_778970</name>
</gene>
<dbReference type="EMBL" id="JABBWM010000078">
    <property type="protein sequence ID" value="KAG2094663.1"/>
    <property type="molecule type" value="Genomic_DNA"/>
</dbReference>
<dbReference type="Gene3D" id="2.130.10.10">
    <property type="entry name" value="YVTN repeat-like/Quinoprotein amine dehydrogenase"/>
    <property type="match status" value="1"/>
</dbReference>
<comment type="caution">
    <text evidence="1">The sequence shown here is derived from an EMBL/GenBank/DDBJ whole genome shotgun (WGS) entry which is preliminary data.</text>
</comment>
<dbReference type="RefSeq" id="XP_041287625.1">
    <property type="nucleotide sequence ID" value="XM_041442216.1"/>
</dbReference>
<name>A0A9P7EXW2_9AGAM</name>
<reference evidence="1" key="1">
    <citation type="journal article" date="2020" name="New Phytol.">
        <title>Comparative genomics reveals dynamic genome evolution in host specialist ectomycorrhizal fungi.</title>
        <authorList>
            <person name="Lofgren L.A."/>
            <person name="Nguyen N.H."/>
            <person name="Vilgalys R."/>
            <person name="Ruytinx J."/>
            <person name="Liao H.L."/>
            <person name="Branco S."/>
            <person name="Kuo A."/>
            <person name="LaButti K."/>
            <person name="Lipzen A."/>
            <person name="Andreopoulos W."/>
            <person name="Pangilinan J."/>
            <person name="Riley R."/>
            <person name="Hundley H."/>
            <person name="Na H."/>
            <person name="Barry K."/>
            <person name="Grigoriev I.V."/>
            <person name="Stajich J.E."/>
            <person name="Kennedy P.G."/>
        </authorList>
    </citation>
    <scope>NUCLEOTIDE SEQUENCE</scope>
    <source>
        <strain evidence="1">FC423</strain>
    </source>
</reference>
<accession>A0A9P7EXW2</accession>
<organism evidence="1 2">
    <name type="scientific">Suillus discolor</name>
    <dbReference type="NCBI Taxonomy" id="1912936"/>
    <lineage>
        <taxon>Eukaryota</taxon>
        <taxon>Fungi</taxon>
        <taxon>Dikarya</taxon>
        <taxon>Basidiomycota</taxon>
        <taxon>Agaricomycotina</taxon>
        <taxon>Agaricomycetes</taxon>
        <taxon>Agaricomycetidae</taxon>
        <taxon>Boletales</taxon>
        <taxon>Suillineae</taxon>
        <taxon>Suillaceae</taxon>
        <taxon>Suillus</taxon>
    </lineage>
</organism>
<dbReference type="SMART" id="SM00320">
    <property type="entry name" value="WD40"/>
    <property type="match status" value="2"/>
</dbReference>
<dbReference type="InterPro" id="IPR015943">
    <property type="entry name" value="WD40/YVTN_repeat-like_dom_sf"/>
</dbReference>
<dbReference type="InterPro" id="IPR036322">
    <property type="entry name" value="WD40_repeat_dom_sf"/>
</dbReference>